<name>A0A379IF77_PSEFL</name>
<evidence type="ECO:0000313" key="2">
    <source>
        <dbReference type="Proteomes" id="UP000255125"/>
    </source>
</evidence>
<dbReference type="OrthoDB" id="7025076at2"/>
<reference evidence="1 2" key="1">
    <citation type="submission" date="2018-06" db="EMBL/GenBank/DDBJ databases">
        <authorList>
            <consortium name="Pathogen Informatics"/>
            <person name="Doyle S."/>
        </authorList>
    </citation>
    <scope>NUCLEOTIDE SEQUENCE [LARGE SCALE GENOMIC DNA]</scope>
    <source>
        <strain evidence="1 2">NCTC10392</strain>
    </source>
</reference>
<dbReference type="AlphaFoldDB" id="A0A379IF77"/>
<sequence length="82" mass="9148">MDSPDNATKSSIHAERAYALIMSGVAECKTARDQLIQLNSIICQCAVFTRILSGEQELHELLERLMYVDTDVEGGLLSIQRH</sequence>
<organism evidence="1 2">
    <name type="scientific">Pseudomonas fluorescens</name>
    <dbReference type="NCBI Taxonomy" id="294"/>
    <lineage>
        <taxon>Bacteria</taxon>
        <taxon>Pseudomonadati</taxon>
        <taxon>Pseudomonadota</taxon>
        <taxon>Gammaproteobacteria</taxon>
        <taxon>Pseudomonadales</taxon>
        <taxon>Pseudomonadaceae</taxon>
        <taxon>Pseudomonas</taxon>
    </lineage>
</organism>
<gene>
    <name evidence="1" type="ORF">NCTC10392_03380</name>
</gene>
<protein>
    <submittedName>
        <fullName evidence="1">Uncharacterized protein</fullName>
    </submittedName>
</protein>
<dbReference type="RefSeq" id="WP_115284441.1">
    <property type="nucleotide sequence ID" value="NZ_UGUS01000002.1"/>
</dbReference>
<evidence type="ECO:0000313" key="1">
    <source>
        <dbReference type="EMBL" id="SUD31449.1"/>
    </source>
</evidence>
<dbReference type="Proteomes" id="UP000255125">
    <property type="component" value="Unassembled WGS sequence"/>
</dbReference>
<proteinExistence type="predicted"/>
<accession>A0A379IF77</accession>
<dbReference type="EMBL" id="UGUS01000002">
    <property type="protein sequence ID" value="SUD31449.1"/>
    <property type="molecule type" value="Genomic_DNA"/>
</dbReference>